<evidence type="ECO:0000313" key="2">
    <source>
        <dbReference type="Proteomes" id="UP000442695"/>
    </source>
</evidence>
<dbReference type="EMBL" id="WOWR01000015">
    <property type="protein sequence ID" value="KAF0254304.1"/>
    <property type="molecule type" value="Genomic_DNA"/>
</dbReference>
<dbReference type="Proteomes" id="UP000442695">
    <property type="component" value="Unassembled WGS sequence"/>
</dbReference>
<proteinExistence type="predicted"/>
<dbReference type="RefSeq" id="WP_156859036.1">
    <property type="nucleotide sequence ID" value="NZ_WOWR01000015.1"/>
</dbReference>
<protein>
    <submittedName>
        <fullName evidence="1">Uncharacterized protein</fullName>
    </submittedName>
</protein>
<accession>A0A7V8EGN5</accession>
<reference evidence="1 2" key="1">
    <citation type="submission" date="2019-12" db="EMBL/GenBank/DDBJ databases">
        <authorList>
            <person name="Woiski C."/>
        </authorList>
    </citation>
    <scope>NUCLEOTIDE SEQUENCE [LARGE SCALE GENOMIC DNA]</scope>
    <source>
        <strain evidence="1 2">BOE100</strain>
    </source>
</reference>
<gene>
    <name evidence="1" type="ORF">GN299_13690</name>
</gene>
<comment type="caution">
    <text evidence="1">The sequence shown here is derived from an EMBL/GenBank/DDBJ whole genome shotgun (WGS) entry which is preliminary data.</text>
</comment>
<dbReference type="AlphaFoldDB" id="A0A7V8EGN5"/>
<name>A0A7V8EGN5_PSEPU</name>
<organism evidence="1 2">
    <name type="scientific">Pseudomonas putida</name>
    <name type="common">Arthrobacter siderocapsulatus</name>
    <dbReference type="NCBI Taxonomy" id="303"/>
    <lineage>
        <taxon>Bacteria</taxon>
        <taxon>Pseudomonadati</taxon>
        <taxon>Pseudomonadota</taxon>
        <taxon>Gammaproteobacteria</taxon>
        <taxon>Pseudomonadales</taxon>
        <taxon>Pseudomonadaceae</taxon>
        <taxon>Pseudomonas</taxon>
    </lineage>
</organism>
<sequence length="73" mass="7875">MSSFPTATVADMRTEHLPALRRQIEIINEARTKGQPDYEIGVLLGRPGVLSDLGILDANDVASLKAEAAILDE</sequence>
<evidence type="ECO:0000313" key="1">
    <source>
        <dbReference type="EMBL" id="KAF0254304.1"/>
    </source>
</evidence>